<comment type="caution">
    <text evidence="2">The sequence shown here is derived from an EMBL/GenBank/DDBJ whole genome shotgun (WGS) entry which is preliminary data.</text>
</comment>
<evidence type="ECO:0000313" key="3">
    <source>
        <dbReference type="Proteomes" id="UP001221757"/>
    </source>
</evidence>
<evidence type="ECO:0000256" key="1">
    <source>
        <dbReference type="SAM" id="MobiDB-lite"/>
    </source>
</evidence>
<keyword evidence="3" id="KW-1185">Reference proteome</keyword>
<accession>A0AAD7G3I5</accession>
<reference evidence="2" key="1">
    <citation type="submission" date="2023-03" db="EMBL/GenBank/DDBJ databases">
        <title>Massive genome expansion in bonnet fungi (Mycena s.s.) driven by repeated elements and novel gene families across ecological guilds.</title>
        <authorList>
            <consortium name="Lawrence Berkeley National Laboratory"/>
            <person name="Harder C.B."/>
            <person name="Miyauchi S."/>
            <person name="Viragh M."/>
            <person name="Kuo A."/>
            <person name="Thoen E."/>
            <person name="Andreopoulos B."/>
            <person name="Lu D."/>
            <person name="Skrede I."/>
            <person name="Drula E."/>
            <person name="Henrissat B."/>
            <person name="Morin E."/>
            <person name="Kohler A."/>
            <person name="Barry K."/>
            <person name="LaButti K."/>
            <person name="Morin E."/>
            <person name="Salamov A."/>
            <person name="Lipzen A."/>
            <person name="Mereny Z."/>
            <person name="Hegedus B."/>
            <person name="Baldrian P."/>
            <person name="Stursova M."/>
            <person name="Weitz H."/>
            <person name="Taylor A."/>
            <person name="Grigoriev I.V."/>
            <person name="Nagy L.G."/>
            <person name="Martin F."/>
            <person name="Kauserud H."/>
        </authorList>
    </citation>
    <scope>NUCLEOTIDE SEQUENCE</scope>
    <source>
        <strain evidence="2">CBHHK067</strain>
    </source>
</reference>
<dbReference type="AlphaFoldDB" id="A0AAD7G3I5"/>
<proteinExistence type="predicted"/>
<name>A0AAD7G3I5_MYCRO</name>
<dbReference type="EMBL" id="JARKIE010000343">
    <property type="protein sequence ID" value="KAJ7652882.1"/>
    <property type="molecule type" value="Genomic_DNA"/>
</dbReference>
<feature type="region of interest" description="Disordered" evidence="1">
    <location>
        <begin position="1"/>
        <end position="30"/>
    </location>
</feature>
<gene>
    <name evidence="2" type="ORF">B0H17DRAFT_1214861</name>
</gene>
<sequence length="330" mass="36743">MTSASQRAPPSTAPRRANAEPNARDYPPPWTHSASDWFPLATGPMHRALRAVLLPENECSRGAPSWERPTNSSVSSFVLRGGSGIDVQTCNLTDVWCGGYVRAAARDQQDARGRVLLRRRGMIDQFGARGGIVGRDTSSLRLPLDFDFDVRSREANPPYRSLLPRVLSVLGTSGTPSRIYRYYLGHHALRASVLRISAIQPTIIWNAASSWRRRTPSPSSGTQARQQASTLECALLRRQCLAVRSVRSADAAVFGHRIERPWVPTTAFARWRMREARLLVRLGTSVAFREASAICKSSTSSALLFDGKPRWIWWCYGRIMEETPLAGGRR</sequence>
<evidence type="ECO:0000313" key="2">
    <source>
        <dbReference type="EMBL" id="KAJ7652882.1"/>
    </source>
</evidence>
<protein>
    <submittedName>
        <fullName evidence="2">Uncharacterized protein</fullName>
    </submittedName>
</protein>
<organism evidence="2 3">
    <name type="scientific">Mycena rosella</name>
    <name type="common">Pink bonnet</name>
    <name type="synonym">Agaricus rosellus</name>
    <dbReference type="NCBI Taxonomy" id="1033263"/>
    <lineage>
        <taxon>Eukaryota</taxon>
        <taxon>Fungi</taxon>
        <taxon>Dikarya</taxon>
        <taxon>Basidiomycota</taxon>
        <taxon>Agaricomycotina</taxon>
        <taxon>Agaricomycetes</taxon>
        <taxon>Agaricomycetidae</taxon>
        <taxon>Agaricales</taxon>
        <taxon>Marasmiineae</taxon>
        <taxon>Mycenaceae</taxon>
        <taxon>Mycena</taxon>
    </lineage>
</organism>
<dbReference type="Proteomes" id="UP001221757">
    <property type="component" value="Unassembled WGS sequence"/>
</dbReference>